<feature type="region of interest" description="Disordered" evidence="1">
    <location>
        <begin position="57"/>
        <end position="117"/>
    </location>
</feature>
<feature type="compositionally biased region" description="Basic and acidic residues" evidence="1">
    <location>
        <begin position="64"/>
        <end position="104"/>
    </location>
</feature>
<sequence>MILQSLRKHRITQPNIHPWNSSRKRYLLGLALALGLSPFCLTGAATAEEDPFLGQTKTSVSTWEELKSRSPEARWESLSRESKRELKKQERKERREQRKQSKTEDEQEFVAPFRPIPDDMPVAPAPAAGQPAATGVNTFATTRSSTVVSPAPAAVPAAESFKTIGLAQKPSVAAPTQNVPYNSVTAAPAATPSRQIVPVFPESDNSSSNFVTTQKSYEDLSDDIPSIDGVATEPEDLEDETPHLLKKISVIKPFFDYEPDPEIAKNEPCRNLCPRPDGKPCKASDEEGVAILECPREFKLSHEPYPGRNFTESIYTWEASNVNYNPLYFEDPNLERYGLSRRDVVQPFVSIGRFTGQLIALPYQMSIDPLRKRMYPLGYYRPGEANTPKRINGIPWNTKAALTEGLTATGLVFILP</sequence>
<reference evidence="2 3" key="1">
    <citation type="submission" date="2019-03" db="EMBL/GenBank/DDBJ databases">
        <title>Deep-cultivation of Planctomycetes and their phenomic and genomic characterization uncovers novel biology.</title>
        <authorList>
            <person name="Wiegand S."/>
            <person name="Jogler M."/>
            <person name="Boedeker C."/>
            <person name="Pinto D."/>
            <person name="Vollmers J."/>
            <person name="Rivas-Marin E."/>
            <person name="Kohn T."/>
            <person name="Peeters S.H."/>
            <person name="Heuer A."/>
            <person name="Rast P."/>
            <person name="Oberbeckmann S."/>
            <person name="Bunk B."/>
            <person name="Jeske O."/>
            <person name="Meyerdierks A."/>
            <person name="Storesund J.E."/>
            <person name="Kallscheuer N."/>
            <person name="Luecker S."/>
            <person name="Lage O.M."/>
            <person name="Pohl T."/>
            <person name="Merkel B.J."/>
            <person name="Hornburger P."/>
            <person name="Mueller R.-W."/>
            <person name="Bruemmer F."/>
            <person name="Labrenz M."/>
            <person name="Spormann A.M."/>
            <person name="Op den Camp H."/>
            <person name="Overmann J."/>
            <person name="Amann R."/>
            <person name="Jetten M.S.M."/>
            <person name="Mascher T."/>
            <person name="Medema M.H."/>
            <person name="Devos D.P."/>
            <person name="Kaster A.-K."/>
            <person name="Ovreas L."/>
            <person name="Rohde M."/>
            <person name="Galperin M.Y."/>
            <person name="Jogler C."/>
        </authorList>
    </citation>
    <scope>NUCLEOTIDE SEQUENCE [LARGE SCALE GENOMIC DNA]</scope>
    <source>
        <strain evidence="2 3">Enr10</strain>
    </source>
</reference>
<dbReference type="RefSeq" id="WP_145452476.1">
    <property type="nucleotide sequence ID" value="NZ_CP037421.1"/>
</dbReference>
<keyword evidence="3" id="KW-1185">Reference proteome</keyword>
<proteinExistence type="predicted"/>
<evidence type="ECO:0000256" key="1">
    <source>
        <dbReference type="SAM" id="MobiDB-lite"/>
    </source>
</evidence>
<organism evidence="2 3">
    <name type="scientific">Gimesia panareensis</name>
    <dbReference type="NCBI Taxonomy" id="2527978"/>
    <lineage>
        <taxon>Bacteria</taxon>
        <taxon>Pseudomonadati</taxon>
        <taxon>Planctomycetota</taxon>
        <taxon>Planctomycetia</taxon>
        <taxon>Planctomycetales</taxon>
        <taxon>Planctomycetaceae</taxon>
        <taxon>Gimesia</taxon>
    </lineage>
</organism>
<gene>
    <name evidence="2" type="ORF">Enr10x_59230</name>
</gene>
<protein>
    <submittedName>
        <fullName evidence="2">Uncharacterized protein</fullName>
    </submittedName>
</protein>
<accession>A0A517QG48</accession>
<evidence type="ECO:0000313" key="3">
    <source>
        <dbReference type="Proteomes" id="UP000315647"/>
    </source>
</evidence>
<dbReference type="AlphaFoldDB" id="A0A517QG48"/>
<dbReference type="Proteomes" id="UP000315647">
    <property type="component" value="Chromosome"/>
</dbReference>
<dbReference type="EMBL" id="CP037421">
    <property type="protein sequence ID" value="QDT30555.1"/>
    <property type="molecule type" value="Genomic_DNA"/>
</dbReference>
<evidence type="ECO:0000313" key="2">
    <source>
        <dbReference type="EMBL" id="QDT30555.1"/>
    </source>
</evidence>
<name>A0A517QG48_9PLAN</name>